<dbReference type="EMBL" id="CAKKNE010000004">
    <property type="protein sequence ID" value="CAH0374625.1"/>
    <property type="molecule type" value="Genomic_DNA"/>
</dbReference>
<feature type="signal peptide" evidence="1">
    <location>
        <begin position="1"/>
        <end position="23"/>
    </location>
</feature>
<dbReference type="AlphaFoldDB" id="A0A8J2WNT4"/>
<dbReference type="Proteomes" id="UP000789595">
    <property type="component" value="Unassembled WGS sequence"/>
</dbReference>
<name>A0A8J2WNT4_9STRA</name>
<comment type="caution">
    <text evidence="2">The sequence shown here is derived from an EMBL/GenBank/DDBJ whole genome shotgun (WGS) entry which is preliminary data.</text>
</comment>
<dbReference type="OrthoDB" id="10577654at2759"/>
<evidence type="ECO:0000313" key="3">
    <source>
        <dbReference type="Proteomes" id="UP000789595"/>
    </source>
</evidence>
<keyword evidence="3" id="KW-1185">Reference proteome</keyword>
<accession>A0A8J2WNT4</accession>
<keyword evidence="1" id="KW-0732">Signal</keyword>
<gene>
    <name evidence="2" type="ORF">PECAL_4P19220</name>
</gene>
<organism evidence="2 3">
    <name type="scientific">Pelagomonas calceolata</name>
    <dbReference type="NCBI Taxonomy" id="35677"/>
    <lineage>
        <taxon>Eukaryota</taxon>
        <taxon>Sar</taxon>
        <taxon>Stramenopiles</taxon>
        <taxon>Ochrophyta</taxon>
        <taxon>Pelagophyceae</taxon>
        <taxon>Pelagomonadales</taxon>
        <taxon>Pelagomonadaceae</taxon>
        <taxon>Pelagomonas</taxon>
    </lineage>
</organism>
<proteinExistence type="predicted"/>
<sequence>MAQVVMRAPLRLLLPLLLPFTAALQRCPSLPHRFDAALPHRLDAALPQRTALGAVAGGIKDAGPADDAAVRAWASQLRAVVAKRSPPAAAGVAVGLAGRVAATGRVSPKLAARLVFGAFVLLSTALAAPERAAVASAERDAALSPRRKRVPAVVIARQLAIAAGAAVVASMAPTRRSAVALAVLAAVARWARGGEDGFAARVATKAAELRASRAYVPDGLSVEEYAETKLREEDYKKSLDLGAWGPRFKRTAAPGAFGKAWVASFWMGGKPPPPPARYE</sequence>
<evidence type="ECO:0000256" key="1">
    <source>
        <dbReference type="SAM" id="SignalP"/>
    </source>
</evidence>
<evidence type="ECO:0000313" key="2">
    <source>
        <dbReference type="EMBL" id="CAH0374625.1"/>
    </source>
</evidence>
<protein>
    <submittedName>
        <fullName evidence="2">Uncharacterized protein</fullName>
    </submittedName>
</protein>
<reference evidence="2" key="1">
    <citation type="submission" date="2021-11" db="EMBL/GenBank/DDBJ databases">
        <authorList>
            <consortium name="Genoscope - CEA"/>
            <person name="William W."/>
        </authorList>
    </citation>
    <scope>NUCLEOTIDE SEQUENCE</scope>
</reference>
<feature type="chain" id="PRO_5035244926" evidence="1">
    <location>
        <begin position="24"/>
        <end position="279"/>
    </location>
</feature>